<sequence>MIGRADIEGSKSNVAMNAWLPQASYPCGNFSDTSSFKFRRTKGSIGHAFTVRIRTGNQNQTSFYPFVPHEISVLVELILGHLRYLLTDVPPQPNSPPDNVFRPDQPTEAGLGSRKRGSAPLPIHGIIGFPLSVPVLSRLFDARGRDPEGPVPNPSPDRHATTRSRRGSSSSSPPTADGFGTGTPVPSPQSQSFSRGYGSILPTSLAYIVPSTRGCSPWRPDAVMSTTGRGRHSVLQIFKGRRGRTGHHATCGALPAAGPYLRLSRFQGGQAICTDGRSARARALGFAATAAPSYSSGPGPCPDGRVSAQLGTVTQLPVHPASPVLLTKNGPLGALDSMARLNRAAAPSYLFKVCSHSNPSQKVGVGRRCTHRGIPPISFLAPYGFTHPLTRTHVRLLGPCFKTGRMGSPQADARSMHVPRHARGRMLPSTIATMTSPRAYQQPGLGPPSQSASVRAPSRSADRLSPFHIRPGHIADPHPLPSRQFQALFDSLFKVLFIFPSRYLFAIGLSPVFSLGRNLPPDWGCIPKQPDSPTAPRGATGSGHNGALTLSGAPFQGTWARSATEDASPDYNSNARGDRFSWQACPQPNGFGRNLRSKTRWFTGFCNSHQVSHFATFFIDARAEISVAESHFASCVVTTPAGHRLRVPKNRPLQFQFPWHTKRQGSPTETLLRLLLPLNDKVQWTSHNVAGSEPPTSPQSEHFTGPFNR</sequence>
<comment type="caution">
    <text evidence="2">The sequence shown here is derived from an EMBL/GenBank/DDBJ whole genome shotgun (WGS) entry which is preliminary data.</text>
</comment>
<gene>
    <name evidence="2" type="ORF">VNO78_36140</name>
</gene>
<feature type="region of interest" description="Disordered" evidence="1">
    <location>
        <begin position="686"/>
        <end position="709"/>
    </location>
</feature>
<reference evidence="2 3" key="1">
    <citation type="submission" date="2024-01" db="EMBL/GenBank/DDBJ databases">
        <title>The genomes of 5 underutilized Papilionoideae crops provide insights into root nodulation and disease resistanc.</title>
        <authorList>
            <person name="Jiang F."/>
        </authorList>
    </citation>
    <scope>NUCLEOTIDE SEQUENCE [LARGE SCALE GENOMIC DNA]</scope>
    <source>
        <strain evidence="2">DUOXIRENSHENG_FW03</strain>
        <tissue evidence="2">Leaves</tissue>
    </source>
</reference>
<dbReference type="Proteomes" id="UP001386955">
    <property type="component" value="Unassembled WGS sequence"/>
</dbReference>
<dbReference type="AlphaFoldDB" id="A0AAN9NLM3"/>
<feature type="region of interest" description="Disordered" evidence="1">
    <location>
        <begin position="90"/>
        <end position="117"/>
    </location>
</feature>
<dbReference type="PANTHER" id="PTHR33047">
    <property type="entry name" value="PROTEIN TAR1"/>
    <property type="match status" value="1"/>
</dbReference>
<dbReference type="EMBL" id="JAYMYS010000078">
    <property type="protein sequence ID" value="KAK7375027.1"/>
    <property type="molecule type" value="Genomic_DNA"/>
</dbReference>
<feature type="region of interest" description="Disordered" evidence="1">
    <location>
        <begin position="143"/>
        <end position="196"/>
    </location>
</feature>
<feature type="region of interest" description="Disordered" evidence="1">
    <location>
        <begin position="437"/>
        <end position="460"/>
    </location>
</feature>
<keyword evidence="3" id="KW-1185">Reference proteome</keyword>
<evidence type="ECO:0000313" key="2">
    <source>
        <dbReference type="EMBL" id="KAK7375027.1"/>
    </source>
</evidence>
<evidence type="ECO:0008006" key="4">
    <source>
        <dbReference type="Google" id="ProtNLM"/>
    </source>
</evidence>
<accession>A0AAN9NLM3</accession>
<evidence type="ECO:0000313" key="3">
    <source>
        <dbReference type="Proteomes" id="UP001386955"/>
    </source>
</evidence>
<proteinExistence type="predicted"/>
<dbReference type="PANTHER" id="PTHR33047:SF8">
    <property type="entry name" value="REGULATOR OF RDNA TRANSCRIPTION PROTEIN 15"/>
    <property type="match status" value="1"/>
</dbReference>
<protein>
    <recommendedName>
        <fullName evidence="4">Senescence-associated protein</fullName>
    </recommendedName>
</protein>
<organism evidence="2 3">
    <name type="scientific">Psophocarpus tetragonolobus</name>
    <name type="common">Winged bean</name>
    <name type="synonym">Dolichos tetragonolobus</name>
    <dbReference type="NCBI Taxonomy" id="3891"/>
    <lineage>
        <taxon>Eukaryota</taxon>
        <taxon>Viridiplantae</taxon>
        <taxon>Streptophyta</taxon>
        <taxon>Embryophyta</taxon>
        <taxon>Tracheophyta</taxon>
        <taxon>Spermatophyta</taxon>
        <taxon>Magnoliopsida</taxon>
        <taxon>eudicotyledons</taxon>
        <taxon>Gunneridae</taxon>
        <taxon>Pentapetalae</taxon>
        <taxon>rosids</taxon>
        <taxon>fabids</taxon>
        <taxon>Fabales</taxon>
        <taxon>Fabaceae</taxon>
        <taxon>Papilionoideae</taxon>
        <taxon>50 kb inversion clade</taxon>
        <taxon>NPAAA clade</taxon>
        <taxon>indigoferoid/millettioid clade</taxon>
        <taxon>Phaseoleae</taxon>
        <taxon>Psophocarpus</taxon>
    </lineage>
</organism>
<feature type="region of interest" description="Disordered" evidence="1">
    <location>
        <begin position="527"/>
        <end position="547"/>
    </location>
</feature>
<name>A0AAN9NLM3_PSOTE</name>
<evidence type="ECO:0000256" key="1">
    <source>
        <dbReference type="SAM" id="MobiDB-lite"/>
    </source>
</evidence>
<dbReference type="InterPro" id="IPR052997">
    <property type="entry name" value="RRT15-like"/>
</dbReference>